<dbReference type="AlphaFoldDB" id="A0A8J3IMZ9"/>
<comment type="caution">
    <text evidence="2">The sequence shown here is derived from an EMBL/GenBank/DDBJ whole genome shotgun (WGS) entry which is preliminary data.</text>
</comment>
<dbReference type="PANTHER" id="PTHR14136:SF17">
    <property type="entry name" value="BTB_POZ DOMAIN-CONTAINING PROTEIN KCTD9"/>
    <property type="match status" value="1"/>
</dbReference>
<reference evidence="2" key="1">
    <citation type="submission" date="2020-10" db="EMBL/GenBank/DDBJ databases">
        <title>Taxonomic study of unclassified bacteria belonging to the class Ktedonobacteria.</title>
        <authorList>
            <person name="Yabe S."/>
            <person name="Wang C.M."/>
            <person name="Zheng Y."/>
            <person name="Sakai Y."/>
            <person name="Cavaletti L."/>
            <person name="Monciardini P."/>
            <person name="Donadio S."/>
        </authorList>
    </citation>
    <scope>NUCLEOTIDE SEQUENCE</scope>
    <source>
        <strain evidence="2">ID150040</strain>
    </source>
</reference>
<dbReference type="Gene3D" id="2.160.20.80">
    <property type="entry name" value="E3 ubiquitin-protein ligase SopA"/>
    <property type="match status" value="1"/>
</dbReference>
<dbReference type="Pfam" id="PF00805">
    <property type="entry name" value="Pentapeptide"/>
    <property type="match status" value="2"/>
</dbReference>
<evidence type="ECO:0000313" key="3">
    <source>
        <dbReference type="Proteomes" id="UP000597444"/>
    </source>
</evidence>
<proteinExistence type="predicted"/>
<evidence type="ECO:0000313" key="2">
    <source>
        <dbReference type="EMBL" id="GHO97053.1"/>
    </source>
</evidence>
<dbReference type="EMBL" id="BNJK01000001">
    <property type="protein sequence ID" value="GHO97053.1"/>
    <property type="molecule type" value="Genomic_DNA"/>
</dbReference>
<name>A0A8J3IMZ9_9CHLR</name>
<gene>
    <name evidence="2" type="ORF">KSF_071010</name>
</gene>
<feature type="transmembrane region" description="Helical" evidence="1">
    <location>
        <begin position="29"/>
        <end position="49"/>
    </location>
</feature>
<dbReference type="RefSeq" id="WP_220207643.1">
    <property type="nucleotide sequence ID" value="NZ_BNJK01000001.1"/>
</dbReference>
<sequence length="252" mass="27681">MSEELQVPEQPQASIEPQPRVRIRRTRSLWDWLQLLLVPIILITGLLWLNVQQNQTSVVLGKQQRADALKIAQEQQQMTLLTNYMDRISDMLLHEKLLHSATIDDVRIVAQAETMTLLPQLDGKRKGMVVLFLMQTKLINNDFRVISLREADLRGAQLHGADIRDTYLLGANLQGADLGGSNLSYASLVFTRLAGANLQGANLQGSELSSGDLTGANLNGANLKDAQGVQDDQLAKAKSLTGAILPDGSTHQ</sequence>
<accession>A0A8J3IMZ9</accession>
<keyword evidence="1" id="KW-1133">Transmembrane helix</keyword>
<organism evidence="2 3">
    <name type="scientific">Reticulibacter mediterranei</name>
    <dbReference type="NCBI Taxonomy" id="2778369"/>
    <lineage>
        <taxon>Bacteria</taxon>
        <taxon>Bacillati</taxon>
        <taxon>Chloroflexota</taxon>
        <taxon>Ktedonobacteria</taxon>
        <taxon>Ktedonobacterales</taxon>
        <taxon>Reticulibacteraceae</taxon>
        <taxon>Reticulibacter</taxon>
    </lineage>
</organism>
<keyword evidence="3" id="KW-1185">Reference proteome</keyword>
<keyword evidence="1" id="KW-0472">Membrane</keyword>
<keyword evidence="1" id="KW-0812">Transmembrane</keyword>
<evidence type="ECO:0000256" key="1">
    <source>
        <dbReference type="SAM" id="Phobius"/>
    </source>
</evidence>
<dbReference type="InterPro" id="IPR051082">
    <property type="entry name" value="Pentapeptide-BTB/POZ_domain"/>
</dbReference>
<dbReference type="SUPFAM" id="SSF141571">
    <property type="entry name" value="Pentapeptide repeat-like"/>
    <property type="match status" value="1"/>
</dbReference>
<dbReference type="PANTHER" id="PTHR14136">
    <property type="entry name" value="BTB_POZ DOMAIN-CONTAINING PROTEIN KCTD9"/>
    <property type="match status" value="1"/>
</dbReference>
<dbReference type="Proteomes" id="UP000597444">
    <property type="component" value="Unassembled WGS sequence"/>
</dbReference>
<protein>
    <recommendedName>
        <fullName evidence="4">Pentapeptide repeat-containing protein</fullName>
    </recommendedName>
</protein>
<evidence type="ECO:0008006" key="4">
    <source>
        <dbReference type="Google" id="ProtNLM"/>
    </source>
</evidence>
<dbReference type="InterPro" id="IPR001646">
    <property type="entry name" value="5peptide_repeat"/>
</dbReference>